<feature type="binding site" evidence="13">
    <location>
        <position position="108"/>
    </location>
    <ligand>
        <name>NADPH</name>
        <dbReference type="ChEBI" id="CHEBI:57783"/>
    </ligand>
</feature>
<feature type="binding site" evidence="13">
    <location>
        <position position="244"/>
    </location>
    <ligand>
        <name>sn-glycerol 3-phosphate</name>
        <dbReference type="ChEBI" id="CHEBI:57597"/>
    </ligand>
</feature>
<feature type="binding site" evidence="13">
    <location>
        <position position="14"/>
    </location>
    <ligand>
        <name>NADPH</name>
        <dbReference type="ChEBI" id="CHEBI:57783"/>
    </ligand>
</feature>
<comment type="caution">
    <text evidence="13">Lacks conserved residue(s) required for the propagation of feature annotation.</text>
</comment>
<dbReference type="GO" id="GO:0051287">
    <property type="term" value="F:NAD binding"/>
    <property type="evidence" value="ECO:0007669"/>
    <property type="project" value="InterPro"/>
</dbReference>
<keyword evidence="4 13" id="KW-0560">Oxidoreductase</keyword>
<feature type="binding site" evidence="16">
    <location>
        <position position="140"/>
    </location>
    <ligand>
        <name>NAD(+)</name>
        <dbReference type="ChEBI" id="CHEBI:57540"/>
    </ligand>
</feature>
<dbReference type="GO" id="GO:0005975">
    <property type="term" value="P:carbohydrate metabolic process"/>
    <property type="evidence" value="ECO:0007669"/>
    <property type="project" value="InterPro"/>
</dbReference>
<keyword evidence="7 13" id="KW-0594">Phospholipid biosynthesis</keyword>
<evidence type="ECO:0000256" key="13">
    <source>
        <dbReference type="HAMAP-Rule" id="MF_00394"/>
    </source>
</evidence>
<evidence type="ECO:0000256" key="11">
    <source>
        <dbReference type="ARBA" id="ARBA00069372"/>
    </source>
</evidence>
<evidence type="ECO:0000256" key="15">
    <source>
        <dbReference type="PIRSR" id="PIRSR000114-2"/>
    </source>
</evidence>
<keyword evidence="13" id="KW-0547">Nucleotide-binding</keyword>
<dbReference type="Gene3D" id="3.40.50.720">
    <property type="entry name" value="NAD(P)-binding Rossmann-like Domain"/>
    <property type="match status" value="1"/>
</dbReference>
<dbReference type="Proteomes" id="UP000317778">
    <property type="component" value="Unassembled WGS sequence"/>
</dbReference>
<evidence type="ECO:0000259" key="19">
    <source>
        <dbReference type="Pfam" id="PF07479"/>
    </source>
</evidence>
<dbReference type="EMBL" id="NJBO01000015">
    <property type="protein sequence ID" value="TKJ40986.1"/>
    <property type="molecule type" value="Genomic_DNA"/>
</dbReference>
<evidence type="ECO:0000256" key="1">
    <source>
        <dbReference type="ARBA" id="ARBA00011009"/>
    </source>
</evidence>
<evidence type="ECO:0000313" key="20">
    <source>
        <dbReference type="EMBL" id="TKJ40986.1"/>
    </source>
</evidence>
<feature type="binding site" evidence="13">
    <location>
        <position position="279"/>
    </location>
    <ligand>
        <name>NADPH</name>
        <dbReference type="ChEBI" id="CHEBI:57783"/>
    </ligand>
</feature>
<feature type="binding site" evidence="16">
    <location>
        <begin position="10"/>
        <end position="15"/>
    </location>
    <ligand>
        <name>NAD(+)</name>
        <dbReference type="ChEBI" id="CHEBI:57540"/>
    </ligand>
</feature>
<gene>
    <name evidence="13 20" type="primary">gpsA</name>
    <name evidence="20" type="ORF">CEE36_08970</name>
</gene>
<accession>A0A532V192</accession>
<evidence type="ECO:0000256" key="14">
    <source>
        <dbReference type="PIRSR" id="PIRSR000114-1"/>
    </source>
</evidence>
<comment type="function">
    <text evidence="13">Catalyzes the reduction of the glycolytic intermediate dihydroxyacetone phosphate (DHAP) to sn-glycerol 3-phosphate (G3P), the key precursor for phospholipid synthesis.</text>
</comment>
<feature type="binding site" evidence="15">
    <location>
        <position position="108"/>
    </location>
    <ligand>
        <name>substrate</name>
    </ligand>
</feature>
<feature type="binding site" evidence="13">
    <location>
        <position position="108"/>
    </location>
    <ligand>
        <name>sn-glycerol 3-phosphate</name>
        <dbReference type="ChEBI" id="CHEBI:57597"/>
    </ligand>
</feature>
<feature type="domain" description="Glycerol-3-phosphate dehydrogenase NAD-dependent N-terminal" evidence="18">
    <location>
        <begin position="6"/>
        <end position="157"/>
    </location>
</feature>
<evidence type="ECO:0000256" key="16">
    <source>
        <dbReference type="PIRSR" id="PIRSR000114-3"/>
    </source>
</evidence>
<dbReference type="GO" id="GO:0141153">
    <property type="term" value="F:glycerol-3-phosphate dehydrogenase (NADP+) activity"/>
    <property type="evidence" value="ECO:0007669"/>
    <property type="project" value="RHEA"/>
</dbReference>
<dbReference type="HAMAP" id="MF_00394">
    <property type="entry name" value="NAD_Glyc3P_dehydrog"/>
    <property type="match status" value="1"/>
</dbReference>
<dbReference type="InterPro" id="IPR036291">
    <property type="entry name" value="NAD(P)-bd_dom_sf"/>
</dbReference>
<dbReference type="Gene3D" id="1.10.1040.10">
    <property type="entry name" value="N-(1-d-carboxylethyl)-l-norvaline Dehydrogenase, domain 2"/>
    <property type="match status" value="1"/>
</dbReference>
<dbReference type="AlphaFoldDB" id="A0A532V192"/>
<comment type="caution">
    <text evidence="20">The sequence shown here is derived from an EMBL/GenBank/DDBJ whole genome shotgun (WGS) entry which is preliminary data.</text>
</comment>
<dbReference type="PANTHER" id="PTHR11728">
    <property type="entry name" value="GLYCEROL-3-PHOSPHATE DEHYDROGENASE"/>
    <property type="match status" value="1"/>
</dbReference>
<dbReference type="Pfam" id="PF07479">
    <property type="entry name" value="NAD_Gly3P_dh_C"/>
    <property type="match status" value="1"/>
</dbReference>
<feature type="binding site" evidence="13">
    <location>
        <position position="136"/>
    </location>
    <ligand>
        <name>sn-glycerol 3-phosphate</name>
        <dbReference type="ChEBI" id="CHEBI:57597"/>
    </ligand>
</feature>
<comment type="subcellular location">
    <subcellularLocation>
        <location evidence="13">Cytoplasm</location>
    </subcellularLocation>
</comment>
<evidence type="ECO:0000256" key="17">
    <source>
        <dbReference type="RuleBase" id="RU000437"/>
    </source>
</evidence>
<evidence type="ECO:0000259" key="18">
    <source>
        <dbReference type="Pfam" id="PF01210"/>
    </source>
</evidence>
<feature type="binding site" evidence="13">
    <location>
        <position position="255"/>
    </location>
    <ligand>
        <name>sn-glycerol 3-phosphate</name>
        <dbReference type="ChEBI" id="CHEBI:57597"/>
    </ligand>
</feature>
<evidence type="ECO:0000256" key="3">
    <source>
        <dbReference type="ARBA" id="ARBA00022857"/>
    </source>
</evidence>
<dbReference type="UniPathway" id="UPA00940"/>
<comment type="pathway">
    <text evidence="13">Membrane lipid metabolism; glycerophospholipid metabolism.</text>
</comment>
<dbReference type="FunFam" id="1.10.1040.10:FF:000001">
    <property type="entry name" value="Glycerol-3-phosphate dehydrogenase [NAD(P)+]"/>
    <property type="match status" value="1"/>
</dbReference>
<keyword evidence="5 13" id="KW-0520">NAD</keyword>
<dbReference type="GO" id="GO:0005829">
    <property type="term" value="C:cytosol"/>
    <property type="evidence" value="ECO:0007669"/>
    <property type="project" value="TreeGrafter"/>
</dbReference>
<dbReference type="PANTHER" id="PTHR11728:SF1">
    <property type="entry name" value="GLYCEROL-3-PHOSPHATE DEHYDROGENASE [NAD(+)] 2, CHLOROPLASTIC"/>
    <property type="match status" value="1"/>
</dbReference>
<dbReference type="PROSITE" id="PS00957">
    <property type="entry name" value="NAD_G3PDH"/>
    <property type="match status" value="1"/>
</dbReference>
<name>A0A532V192_UNCT6</name>
<evidence type="ECO:0000256" key="4">
    <source>
        <dbReference type="ARBA" id="ARBA00023002"/>
    </source>
</evidence>
<dbReference type="FunFam" id="3.40.50.720:FF:000019">
    <property type="entry name" value="Glycerol-3-phosphate dehydrogenase [NAD(P)+]"/>
    <property type="match status" value="1"/>
</dbReference>
<proteinExistence type="inferred from homology"/>
<dbReference type="Pfam" id="PF01210">
    <property type="entry name" value="NAD_Gly3P_dh_N"/>
    <property type="match status" value="1"/>
</dbReference>
<feature type="binding site" evidence="13">
    <location>
        <position position="255"/>
    </location>
    <ligand>
        <name>NADPH</name>
        <dbReference type="ChEBI" id="CHEBI:57783"/>
    </ligand>
</feature>
<dbReference type="GO" id="GO:0141152">
    <property type="term" value="F:glycerol-3-phosphate dehydrogenase (NAD+) activity"/>
    <property type="evidence" value="ECO:0007669"/>
    <property type="project" value="RHEA"/>
</dbReference>
<protein>
    <recommendedName>
        <fullName evidence="11 13">Glycerol-3-phosphate dehydrogenase [NAD(P)+]</fullName>
        <ecNumber evidence="10 13">1.1.1.94</ecNumber>
    </recommendedName>
    <alternativeName>
        <fullName evidence="13">NAD(P)(+)-dependent glycerol-3-phosphate dehydrogenase</fullName>
    </alternativeName>
    <alternativeName>
        <fullName evidence="12 13">NAD(P)H-dependent dihydroxyacetone-phosphate reductase</fullName>
    </alternativeName>
</protein>
<keyword evidence="2 13" id="KW-0444">Lipid biosynthesis</keyword>
<feature type="binding site" evidence="13">
    <location>
        <position position="191"/>
    </location>
    <ligand>
        <name>sn-glycerol 3-phosphate</name>
        <dbReference type="ChEBI" id="CHEBI:57597"/>
    </ligand>
</feature>
<evidence type="ECO:0000256" key="5">
    <source>
        <dbReference type="ARBA" id="ARBA00023027"/>
    </source>
</evidence>
<dbReference type="SUPFAM" id="SSF48179">
    <property type="entry name" value="6-phosphogluconate dehydrogenase C-terminal domain-like"/>
    <property type="match status" value="1"/>
</dbReference>
<comment type="catalytic activity">
    <reaction evidence="9">
        <text>sn-glycerol 3-phosphate + NADP(+) = dihydroxyacetone phosphate + NADPH + H(+)</text>
        <dbReference type="Rhea" id="RHEA:11096"/>
        <dbReference type="ChEBI" id="CHEBI:15378"/>
        <dbReference type="ChEBI" id="CHEBI:57597"/>
        <dbReference type="ChEBI" id="CHEBI:57642"/>
        <dbReference type="ChEBI" id="CHEBI:57783"/>
        <dbReference type="ChEBI" id="CHEBI:58349"/>
        <dbReference type="EC" id="1.1.1.94"/>
    </reaction>
    <physiologicalReaction direction="right-to-left" evidence="9">
        <dbReference type="Rhea" id="RHEA:11098"/>
    </physiologicalReaction>
</comment>
<dbReference type="SUPFAM" id="SSF51735">
    <property type="entry name" value="NAD(P)-binding Rossmann-fold domains"/>
    <property type="match status" value="1"/>
</dbReference>
<dbReference type="InterPro" id="IPR013328">
    <property type="entry name" value="6PGD_dom2"/>
</dbReference>
<dbReference type="NCBIfam" id="NF000940">
    <property type="entry name" value="PRK00094.1-2"/>
    <property type="match status" value="1"/>
</dbReference>
<keyword evidence="13" id="KW-0963">Cytoplasm</keyword>
<feature type="active site" description="Proton acceptor" evidence="13 14">
    <location>
        <position position="191"/>
    </location>
</feature>
<keyword evidence="6 13" id="KW-0443">Lipid metabolism</keyword>
<comment type="similarity">
    <text evidence="1 13 17">Belongs to the NAD-dependent glycerol-3-phosphate dehydrogenase family.</text>
</comment>
<dbReference type="InterPro" id="IPR008927">
    <property type="entry name" value="6-PGluconate_DH-like_C_sf"/>
</dbReference>
<sequence length="333" mass="36177">MEKMRISFLGAGAWGSTMGIMLSREGHDVRLWEIDAARVKKLKHKRRLAGILPGVRIPSQLHYTSDIEEAIAGADLLALAVPCQALRATLRRLPRGYEPPRMVVSLIKGLERRTGFRPSQVWAGFFPRRPATVLSGPSIAIEVLNGHPTALVAAGDDVEGVKSVQKVFSINNLRVYRSGDAVGVELGGALKNVIAIACGIAEGLGAGTNTRAALLSRGLAEITRLGERLGANPRTFAGLAGWGDLITTVWNPASRNHRVGLGLARGKKLEAILAEIGMVAEGVETCRIAHKLGRMHEVQMPITEATYRLLFRNADPRKEITRLLSRSLKEEVW</sequence>
<dbReference type="InterPro" id="IPR011128">
    <property type="entry name" value="G3P_DH_NAD-dep_N"/>
</dbReference>
<feature type="binding site" evidence="13">
    <location>
        <position position="140"/>
    </location>
    <ligand>
        <name>NADPH</name>
        <dbReference type="ChEBI" id="CHEBI:57783"/>
    </ligand>
</feature>
<evidence type="ECO:0000256" key="7">
    <source>
        <dbReference type="ARBA" id="ARBA00023209"/>
    </source>
</evidence>
<reference evidence="20 21" key="1">
    <citation type="submission" date="2017-06" db="EMBL/GenBank/DDBJ databases">
        <title>Novel microbial phyla capable of carbon fixation and sulfur reduction in deep-sea sediments.</title>
        <authorList>
            <person name="Huang J."/>
            <person name="Baker B."/>
            <person name="Wang Y."/>
        </authorList>
    </citation>
    <scope>NUCLEOTIDE SEQUENCE [LARGE SCALE GENOMIC DNA]</scope>
    <source>
        <strain evidence="20">B3_TA06</strain>
    </source>
</reference>
<dbReference type="InterPro" id="IPR006168">
    <property type="entry name" value="G3P_DH_NAD-dep"/>
</dbReference>
<evidence type="ECO:0000256" key="8">
    <source>
        <dbReference type="ARBA" id="ARBA00023264"/>
    </source>
</evidence>
<keyword evidence="3 13" id="KW-0521">NADP</keyword>
<dbReference type="PRINTS" id="PR00077">
    <property type="entry name" value="GPDHDRGNASE"/>
</dbReference>
<dbReference type="GO" id="GO:0006650">
    <property type="term" value="P:glycerophospholipid metabolic process"/>
    <property type="evidence" value="ECO:0007669"/>
    <property type="project" value="UniProtKB-UniRule"/>
</dbReference>
<feature type="binding site" evidence="13">
    <location>
        <position position="254"/>
    </location>
    <ligand>
        <name>sn-glycerol 3-phosphate</name>
        <dbReference type="ChEBI" id="CHEBI:57597"/>
    </ligand>
</feature>
<evidence type="ECO:0000256" key="2">
    <source>
        <dbReference type="ARBA" id="ARBA00022516"/>
    </source>
</evidence>
<dbReference type="PIRSF" id="PIRSF000114">
    <property type="entry name" value="Glycerol-3-P_dh"/>
    <property type="match status" value="1"/>
</dbReference>
<evidence type="ECO:0000256" key="12">
    <source>
        <dbReference type="ARBA" id="ARBA00080511"/>
    </source>
</evidence>
<dbReference type="NCBIfam" id="NF000942">
    <property type="entry name" value="PRK00094.1-4"/>
    <property type="match status" value="1"/>
</dbReference>
<comment type="catalytic activity">
    <reaction evidence="13">
        <text>sn-glycerol 3-phosphate + NAD(+) = dihydroxyacetone phosphate + NADH + H(+)</text>
        <dbReference type="Rhea" id="RHEA:11092"/>
        <dbReference type="ChEBI" id="CHEBI:15378"/>
        <dbReference type="ChEBI" id="CHEBI:57540"/>
        <dbReference type="ChEBI" id="CHEBI:57597"/>
        <dbReference type="ChEBI" id="CHEBI:57642"/>
        <dbReference type="ChEBI" id="CHEBI:57945"/>
        <dbReference type="EC" id="1.1.1.94"/>
    </reaction>
</comment>
<dbReference type="GO" id="GO:0046167">
    <property type="term" value="P:glycerol-3-phosphate biosynthetic process"/>
    <property type="evidence" value="ECO:0007669"/>
    <property type="project" value="UniProtKB-UniRule"/>
</dbReference>
<dbReference type="EC" id="1.1.1.94" evidence="10 13"/>
<dbReference type="InterPro" id="IPR006109">
    <property type="entry name" value="G3P_DH_NAD-dep_C"/>
</dbReference>
<feature type="binding site" evidence="13">
    <location>
        <position position="281"/>
    </location>
    <ligand>
        <name>NADPH</name>
        <dbReference type="ChEBI" id="CHEBI:57783"/>
    </ligand>
</feature>
<dbReference type="GO" id="GO:0008654">
    <property type="term" value="P:phospholipid biosynthetic process"/>
    <property type="evidence" value="ECO:0007669"/>
    <property type="project" value="UniProtKB-KW"/>
</dbReference>
<feature type="binding site" evidence="13">
    <location>
        <position position="138"/>
    </location>
    <ligand>
        <name>sn-glycerol 3-phosphate</name>
        <dbReference type="ChEBI" id="CHEBI:57597"/>
    </ligand>
</feature>
<evidence type="ECO:0000256" key="9">
    <source>
        <dbReference type="ARBA" id="ARBA00052716"/>
    </source>
</evidence>
<evidence type="ECO:0000313" key="21">
    <source>
        <dbReference type="Proteomes" id="UP000317778"/>
    </source>
</evidence>
<feature type="domain" description="Glycerol-3-phosphate dehydrogenase NAD-dependent C-terminal" evidence="19">
    <location>
        <begin position="180"/>
        <end position="319"/>
    </location>
</feature>
<evidence type="ECO:0000256" key="10">
    <source>
        <dbReference type="ARBA" id="ARBA00066687"/>
    </source>
</evidence>
<organism evidence="20 21">
    <name type="scientific">candidate division TA06 bacterium B3_TA06</name>
    <dbReference type="NCBI Taxonomy" id="2012487"/>
    <lineage>
        <taxon>Bacteria</taxon>
        <taxon>Bacteria division TA06</taxon>
    </lineage>
</organism>
<dbReference type="GO" id="GO:0046168">
    <property type="term" value="P:glycerol-3-phosphate catabolic process"/>
    <property type="evidence" value="ECO:0007669"/>
    <property type="project" value="InterPro"/>
</dbReference>
<feature type="binding site" evidence="13">
    <location>
        <position position="256"/>
    </location>
    <ligand>
        <name>sn-glycerol 3-phosphate</name>
        <dbReference type="ChEBI" id="CHEBI:57597"/>
    </ligand>
</feature>
<feature type="binding site" evidence="16">
    <location>
        <position position="255"/>
    </location>
    <ligand>
        <name>NAD(+)</name>
        <dbReference type="ChEBI" id="CHEBI:57540"/>
    </ligand>
</feature>
<evidence type="ECO:0000256" key="6">
    <source>
        <dbReference type="ARBA" id="ARBA00023098"/>
    </source>
</evidence>
<feature type="binding site" evidence="15">
    <location>
        <begin position="255"/>
        <end position="256"/>
    </location>
    <ligand>
        <name>substrate</name>
    </ligand>
</feature>
<keyword evidence="8 13" id="KW-1208">Phospholipid metabolism</keyword>